<dbReference type="RefSeq" id="WP_093258740.1">
    <property type="nucleotide sequence ID" value="NZ_FNKK01000002.1"/>
</dbReference>
<name>A0A1H1DFU8_9ACTN</name>
<evidence type="ECO:0000313" key="2">
    <source>
        <dbReference type="EMBL" id="SDQ74726.1"/>
    </source>
</evidence>
<accession>A0A1H1DFU8</accession>
<dbReference type="Pfam" id="PF04149">
    <property type="entry name" value="DUF397"/>
    <property type="match status" value="1"/>
</dbReference>
<feature type="domain" description="DUF397" evidence="1">
    <location>
        <begin position="9"/>
        <end position="62"/>
    </location>
</feature>
<dbReference type="EMBL" id="FNKK01000002">
    <property type="protein sequence ID" value="SDQ74726.1"/>
    <property type="molecule type" value="Genomic_DNA"/>
</dbReference>
<dbReference type="STRING" id="35622.SAMN04489764_1962"/>
<organism evidence="2 3">
    <name type="scientific">Thermostaphylospora chromogena</name>
    <dbReference type="NCBI Taxonomy" id="35622"/>
    <lineage>
        <taxon>Bacteria</taxon>
        <taxon>Bacillati</taxon>
        <taxon>Actinomycetota</taxon>
        <taxon>Actinomycetes</taxon>
        <taxon>Streptosporangiales</taxon>
        <taxon>Thermomonosporaceae</taxon>
        <taxon>Thermostaphylospora</taxon>
    </lineage>
</organism>
<evidence type="ECO:0000259" key="1">
    <source>
        <dbReference type="Pfam" id="PF04149"/>
    </source>
</evidence>
<sequence length="68" mass="7189">MEAVDLSGAVWKKSARSASNGACVEVAHLSGGYVGMRDSKNQDGPVLIFTPSEWEAFIGGVKDGEFDL</sequence>
<keyword evidence="3" id="KW-1185">Reference proteome</keyword>
<protein>
    <recommendedName>
        <fullName evidence="1">DUF397 domain-containing protein</fullName>
    </recommendedName>
</protein>
<dbReference type="OrthoDB" id="4299240at2"/>
<dbReference type="Proteomes" id="UP000217103">
    <property type="component" value="Unassembled WGS sequence"/>
</dbReference>
<evidence type="ECO:0000313" key="3">
    <source>
        <dbReference type="Proteomes" id="UP000217103"/>
    </source>
</evidence>
<reference evidence="2 3" key="1">
    <citation type="submission" date="2016-10" db="EMBL/GenBank/DDBJ databases">
        <authorList>
            <person name="de Groot N.N."/>
        </authorList>
    </citation>
    <scope>NUCLEOTIDE SEQUENCE [LARGE SCALE GENOMIC DNA]</scope>
    <source>
        <strain evidence="2 3">DSM 43794</strain>
    </source>
</reference>
<proteinExistence type="predicted"/>
<dbReference type="AlphaFoldDB" id="A0A1H1DFU8"/>
<dbReference type="InterPro" id="IPR007278">
    <property type="entry name" value="DUF397"/>
</dbReference>
<gene>
    <name evidence="2" type="ORF">SAMN04489764_1962</name>
</gene>